<accession>Q0W7M8</accession>
<feature type="domain" description="KaiC" evidence="3">
    <location>
        <begin position="2"/>
        <end position="231"/>
    </location>
</feature>
<evidence type="ECO:0000259" key="3">
    <source>
        <dbReference type="PROSITE" id="PS51146"/>
    </source>
</evidence>
<sequence>MKLLSTGVQGLDELLQGGFPEKHMIVVVGGMGTGKSTLALQFLVNGLKNGEKSVYMSLEERESEIVESAEGYGWDLQTYIDNNSLILIRLDPNDIKTTLTRIKNEMPRLIKTFGATRLVIDSITLFEMMFSDEAERRLNLFEIFAILKETGVTALITSEASRADAYSSRYGLVEYVADGVIILRYVRPDQLRDVKLAVEVVKMRRHKHSRSIKPYEITDEGIAVHSESEVF</sequence>
<keyword evidence="2" id="KW-0067">ATP-binding</keyword>
<dbReference type="GeneID" id="5143935"/>
<keyword evidence="5" id="KW-1185">Reference proteome</keyword>
<dbReference type="STRING" id="351160.RCIX115"/>
<dbReference type="PANTHER" id="PTHR43637">
    <property type="entry name" value="UPF0273 PROTEIN TM_0370"/>
    <property type="match status" value="1"/>
</dbReference>
<dbReference type="PANTHER" id="PTHR43637:SF1">
    <property type="entry name" value="UPF0273 PROTEIN TM_0370"/>
    <property type="match status" value="1"/>
</dbReference>
<reference evidence="4 5" key="1">
    <citation type="journal article" date="2006" name="Science">
        <title>Genome of rice cluster I archaea -- the key methane producers in the rice rhizosphere.</title>
        <authorList>
            <person name="Erkel C."/>
            <person name="Kube M."/>
            <person name="Reinhardt R."/>
            <person name="Liesack W."/>
        </authorList>
    </citation>
    <scope>NUCLEOTIDE SEQUENCE [LARGE SCALE GENOMIC DNA]</scope>
    <source>
        <strain evidence="5">DSM 22066 / NBRC 105507 / MRE50</strain>
    </source>
</reference>
<dbReference type="AlphaFoldDB" id="Q0W7M8"/>
<dbReference type="PROSITE" id="PS51146">
    <property type="entry name" value="KAIC"/>
    <property type="match status" value="1"/>
</dbReference>
<name>Q0W7M8_METAR</name>
<dbReference type="NCBIfam" id="TIGR03880">
    <property type="entry name" value="KaiC_arch_3"/>
    <property type="match status" value="1"/>
</dbReference>
<dbReference type="KEGG" id="rci:RCIX115"/>
<dbReference type="PRINTS" id="PR01874">
    <property type="entry name" value="DNAREPAIRADA"/>
</dbReference>
<dbReference type="eggNOG" id="arCOG01171">
    <property type="taxonomic scope" value="Archaea"/>
</dbReference>
<evidence type="ECO:0000256" key="1">
    <source>
        <dbReference type="ARBA" id="ARBA00022741"/>
    </source>
</evidence>
<proteinExistence type="predicted"/>
<dbReference type="Gene3D" id="3.40.50.300">
    <property type="entry name" value="P-loop containing nucleotide triphosphate hydrolases"/>
    <property type="match status" value="1"/>
</dbReference>
<keyword evidence="1" id="KW-0547">Nucleotide-binding</keyword>
<dbReference type="InterPro" id="IPR014774">
    <property type="entry name" value="KaiC-like_dom"/>
</dbReference>
<dbReference type="Proteomes" id="UP000000663">
    <property type="component" value="Chromosome"/>
</dbReference>
<protein>
    <recommendedName>
        <fullName evidence="3">KaiC domain-containing protein</fullName>
    </recommendedName>
</protein>
<dbReference type="InterPro" id="IPR022420">
    <property type="entry name" value="Circ_KaiC_arc"/>
</dbReference>
<dbReference type="SUPFAM" id="SSF52540">
    <property type="entry name" value="P-loop containing nucleoside triphosphate hydrolases"/>
    <property type="match status" value="1"/>
</dbReference>
<evidence type="ECO:0000313" key="4">
    <source>
        <dbReference type="EMBL" id="CAJ35615.1"/>
    </source>
</evidence>
<dbReference type="OrthoDB" id="27015at2157"/>
<dbReference type="Pfam" id="PF06745">
    <property type="entry name" value="ATPase"/>
    <property type="match status" value="1"/>
</dbReference>
<evidence type="ECO:0000313" key="5">
    <source>
        <dbReference type="Proteomes" id="UP000000663"/>
    </source>
</evidence>
<evidence type="ECO:0000256" key="2">
    <source>
        <dbReference type="ARBA" id="ARBA00022840"/>
    </source>
</evidence>
<dbReference type="InterPro" id="IPR027417">
    <property type="entry name" value="P-loop_NTPase"/>
</dbReference>
<dbReference type="CDD" id="cd01124">
    <property type="entry name" value="KaiC-like"/>
    <property type="match status" value="1"/>
</dbReference>
<gene>
    <name evidence="4" type="ORF">RCIX115</name>
</gene>
<dbReference type="GO" id="GO:0005524">
    <property type="term" value="F:ATP binding"/>
    <property type="evidence" value="ECO:0007669"/>
    <property type="project" value="UniProtKB-KW"/>
</dbReference>
<dbReference type="InterPro" id="IPR010624">
    <property type="entry name" value="KaiC_dom"/>
</dbReference>
<organism evidence="4 5">
    <name type="scientific">Methanocella arvoryzae (strain DSM 22066 / NBRC 105507 / MRE50)</name>
    <dbReference type="NCBI Taxonomy" id="351160"/>
    <lineage>
        <taxon>Archaea</taxon>
        <taxon>Methanobacteriati</taxon>
        <taxon>Methanobacteriota</taxon>
        <taxon>Stenosarchaea group</taxon>
        <taxon>Methanomicrobia</taxon>
        <taxon>Methanocellales</taxon>
        <taxon>Methanocellaceae</taxon>
        <taxon>Methanocella</taxon>
    </lineage>
</organism>
<dbReference type="RefSeq" id="WP_012036880.1">
    <property type="nucleotide sequence ID" value="NC_009464.1"/>
</dbReference>
<dbReference type="EMBL" id="AM114193">
    <property type="protein sequence ID" value="CAJ35615.1"/>
    <property type="molecule type" value="Genomic_DNA"/>
</dbReference>